<name>A0A1G2AQF3_9BACT</name>
<dbReference type="Proteomes" id="UP000177165">
    <property type="component" value="Unassembled WGS sequence"/>
</dbReference>
<gene>
    <name evidence="2" type="ORF">A3B74_02955</name>
</gene>
<sequence>MIRWNYKFQGKTYIALPLLAVEYILFVLIIFSIIAWITAEFNWPIQAPIQWGTSVKNENQRVLFNIVAFDLPNTFAGVVSIYTLLLLRKRKKSHNFLALAKREVGFLLLPIWYFPILIFWGYLLSWTVAPNEARAALSLDFGWASSCCQPDANYIILMQFFHRVSLASLVMIFTPWFSYFDYWRRKTEDSLKNSQSRSS</sequence>
<keyword evidence="1" id="KW-1133">Transmembrane helix</keyword>
<organism evidence="2 3">
    <name type="scientific">Candidatus Kerfeldbacteria bacterium RIFCSPHIGHO2_02_FULL_42_14</name>
    <dbReference type="NCBI Taxonomy" id="1798540"/>
    <lineage>
        <taxon>Bacteria</taxon>
        <taxon>Candidatus Kerfeldiibacteriota</taxon>
    </lineage>
</organism>
<feature type="transmembrane region" description="Helical" evidence="1">
    <location>
        <begin position="160"/>
        <end position="180"/>
    </location>
</feature>
<feature type="transmembrane region" description="Helical" evidence="1">
    <location>
        <begin position="106"/>
        <end position="129"/>
    </location>
</feature>
<dbReference type="AlphaFoldDB" id="A0A1G2AQF3"/>
<dbReference type="EMBL" id="MHKB01000012">
    <property type="protein sequence ID" value="OGY78726.1"/>
    <property type="molecule type" value="Genomic_DNA"/>
</dbReference>
<feature type="transmembrane region" description="Helical" evidence="1">
    <location>
        <begin position="62"/>
        <end position="85"/>
    </location>
</feature>
<evidence type="ECO:0000313" key="2">
    <source>
        <dbReference type="EMBL" id="OGY78726.1"/>
    </source>
</evidence>
<feature type="transmembrane region" description="Helical" evidence="1">
    <location>
        <begin position="12"/>
        <end position="37"/>
    </location>
</feature>
<protein>
    <submittedName>
        <fullName evidence="2">Uncharacterized protein</fullName>
    </submittedName>
</protein>
<evidence type="ECO:0000313" key="3">
    <source>
        <dbReference type="Proteomes" id="UP000177165"/>
    </source>
</evidence>
<keyword evidence="1" id="KW-0812">Transmembrane</keyword>
<proteinExistence type="predicted"/>
<keyword evidence="1" id="KW-0472">Membrane</keyword>
<evidence type="ECO:0000256" key="1">
    <source>
        <dbReference type="SAM" id="Phobius"/>
    </source>
</evidence>
<comment type="caution">
    <text evidence="2">The sequence shown here is derived from an EMBL/GenBank/DDBJ whole genome shotgun (WGS) entry which is preliminary data.</text>
</comment>
<reference evidence="2 3" key="1">
    <citation type="journal article" date="2016" name="Nat. Commun.">
        <title>Thousands of microbial genomes shed light on interconnected biogeochemical processes in an aquifer system.</title>
        <authorList>
            <person name="Anantharaman K."/>
            <person name="Brown C.T."/>
            <person name="Hug L.A."/>
            <person name="Sharon I."/>
            <person name="Castelle C.J."/>
            <person name="Probst A.J."/>
            <person name="Thomas B.C."/>
            <person name="Singh A."/>
            <person name="Wilkins M.J."/>
            <person name="Karaoz U."/>
            <person name="Brodie E.L."/>
            <person name="Williams K.H."/>
            <person name="Hubbard S.S."/>
            <person name="Banfield J.F."/>
        </authorList>
    </citation>
    <scope>NUCLEOTIDE SEQUENCE [LARGE SCALE GENOMIC DNA]</scope>
</reference>
<accession>A0A1G2AQF3</accession>